<dbReference type="GO" id="GO:0051537">
    <property type="term" value="F:2 iron, 2 sulfur cluster binding"/>
    <property type="evidence" value="ECO:0007669"/>
    <property type="project" value="UniProtKB-KW"/>
</dbReference>
<feature type="binding site" evidence="15">
    <location>
        <position position="41"/>
    </location>
    <ligand>
        <name>[2Fe-2S] cluster</name>
        <dbReference type="ChEBI" id="CHEBI:190135"/>
        <label>1</label>
    </ligand>
</feature>
<dbReference type="InterPro" id="IPR016169">
    <property type="entry name" value="FAD-bd_PCMH_sub2"/>
</dbReference>
<dbReference type="SUPFAM" id="SSF56003">
    <property type="entry name" value="Molybdenum cofactor-binding domain"/>
    <property type="match status" value="1"/>
</dbReference>
<dbReference type="InterPro" id="IPR008274">
    <property type="entry name" value="AldOxase/xan_DH_MoCoBD1"/>
</dbReference>
<accession>A0A9J7Z457</accession>
<dbReference type="GO" id="GO:0016491">
    <property type="term" value="F:oxidoreductase activity"/>
    <property type="evidence" value="ECO:0007669"/>
    <property type="project" value="UniProtKB-KW"/>
</dbReference>
<sequence>AVRLTGTKYGCGGGGCGACTVMVSRYDPQTKNINHWSVNACLLPVCQLHGAAVTTVEGIGSTKTKLHPVQERIAKAHGSQCGFCTPGMVMSMYTLLRNNPQPTMEDVTEGLAGNLCRCTGYRPIVDGYRTFCEVNSSRPEVKDQTTQRFCGERMTWISPGSLNELLHHCDIYPIGIFHPVIISPTQVPELFKVTQKPEGVCVGAGCSMSFLKSVLERSINDFPPESTHMFRALLQQIKLVGGQQIRNVATLGGNIASAYPNSDLTPILAAGRCTLVALSKDGRRRVPIDKDFFLGFAKTVLKPDEIVLSVFIPASRPNEIVHAFRHAPRKESALATVNAGMRVWFNENSNVVKEISIYYGGVGATILSADRACQQIVGRPWEEATLSDVYSTLVDEIKLGPSAPGGKVDFRRSLTLSLFFKFNLLDVTQVDIPQKMQSAIQPLPKHIQPGYQEFQNVLEGQSAQDPVGRPMMHRTALSQATGEAVYCDDLPQTDGELFLVIVTSSRPHAKITEALKLPGVVDVITAKDIPGKRFRTFTGYDEELLAEDEVTCVGQMVCAVVADSKAHAKRGAAAVKISYEDLQDRIFTVEEAIEKESFFLPRRQIERGDVEKGLREIRIGGQEHFYLETQSFLVIPIGEEKEMKVYLSTQHPAFTQEAVAETLGIPSNRVSCHVKRLGGAFGGKVTKTAILASITAVAASKTGRPVRCVLERGEDMLITGGRHPVWGIYKVGFMKDGRITAADFQYYANAGNVVDESVLVAEKILLHLDNAYNIPNLRGRSAACKTNLPSNTAFRGFGVPQCMLVVESMIDDVALKLGRLPEEIREINMYKEVSLTHYKMEFDPENLVRCWNECMKKADFRQRRQGIDLFNQQNQFKKRGIAIVPIKYGIGFAEAFLNQAAALVHIYKDGSVLVSHGGTEMGQGIHTKVQQVASRELNIPTSLIHISETSTQCVPNTCPSAASFGTDANGMAVKDACQILYNRLEPIRKKNPKGTWQNWIITAFLQKISLSATGYYRGHDLDMDWEKQEGKPYAYFTYAVGCSEVELDCLTGEYRTLRTDIVVDIGRSINPSIDIGQIEGAFMQGLGLYTMEELKFSPSGVLYTRGPSQYKIPSFCDVPLKFNVYLLAGSSNPHAIYSSKGIGEPTVFLGSSVFFAIKDAVTAARKDAGLTGPFQLNSPATPERACLACVAQSESTSGPAQPWALNI</sequence>
<evidence type="ECO:0000256" key="12">
    <source>
        <dbReference type="ARBA" id="ARBA00034078"/>
    </source>
</evidence>
<dbReference type="Gene3D" id="3.90.1170.50">
    <property type="entry name" value="Aldehyde oxidase/xanthine dehydrogenase, a/b hammerhead"/>
    <property type="match status" value="1"/>
</dbReference>
<dbReference type="InterPro" id="IPR005107">
    <property type="entry name" value="CO_DH_flav_C"/>
</dbReference>
<keyword evidence="4" id="KW-0285">Flavoprotein</keyword>
<evidence type="ECO:0000256" key="7">
    <source>
        <dbReference type="ARBA" id="ARBA00022827"/>
    </source>
</evidence>
<dbReference type="PIRSF" id="PIRSF000127">
    <property type="entry name" value="Xanthine_DH"/>
    <property type="match status" value="1"/>
</dbReference>
<dbReference type="InterPro" id="IPR036856">
    <property type="entry name" value="Ald_Oxase/Xan_DH_a/b_sf"/>
</dbReference>
<dbReference type="Gene3D" id="3.30.390.50">
    <property type="entry name" value="CO dehydrogenase flavoprotein, C-terminal domain"/>
    <property type="match status" value="1"/>
</dbReference>
<keyword evidence="5 15" id="KW-0001">2Fe-2S</keyword>
<proteinExistence type="inferred from homology"/>
<keyword evidence="7 14" id="KW-0274">FAD</keyword>
<dbReference type="FunFam" id="3.30.465.10:FF:000004">
    <property type="entry name" value="Xanthine dehydrogenase/oxidase"/>
    <property type="match status" value="1"/>
</dbReference>
<dbReference type="SMART" id="SM01092">
    <property type="entry name" value="CO_deh_flav_C"/>
    <property type="match status" value="1"/>
</dbReference>
<dbReference type="InterPro" id="IPR002346">
    <property type="entry name" value="Mopterin_DH_FAD-bd"/>
</dbReference>
<dbReference type="InterPro" id="IPR036318">
    <property type="entry name" value="FAD-bd_PCMH-like_sf"/>
</dbReference>
<dbReference type="Pfam" id="PF00111">
    <property type="entry name" value="Fer2"/>
    <property type="match status" value="1"/>
</dbReference>
<dbReference type="Pfam" id="PF20256">
    <property type="entry name" value="MoCoBD_2"/>
    <property type="match status" value="1"/>
</dbReference>
<name>A0A9J7Z457_CYPCA</name>
<dbReference type="Gene3D" id="1.10.150.120">
    <property type="entry name" value="[2Fe-2S]-binding domain"/>
    <property type="match status" value="1"/>
</dbReference>
<dbReference type="FunFam" id="3.30.365.10:FF:000004">
    <property type="entry name" value="Xanthine dehydrogenase oxidase"/>
    <property type="match status" value="1"/>
</dbReference>
<comment type="similarity">
    <text evidence="2">Belongs to the xanthine dehydrogenase family.</text>
</comment>
<feature type="binding site" evidence="14">
    <location>
        <position position="797"/>
    </location>
    <ligand>
        <name>substrate</name>
    </ligand>
</feature>
<evidence type="ECO:0000256" key="10">
    <source>
        <dbReference type="ARBA" id="ARBA00023014"/>
    </source>
</evidence>
<comment type="cofactor">
    <cofactor evidence="15">
        <name>Mo-molybdopterin</name>
        <dbReference type="ChEBI" id="CHEBI:71302"/>
    </cofactor>
    <text evidence="15">Binds 1 Mo-molybdopterin (Mo-MPT) cofactor per subunit.</text>
</comment>
<feature type="binding site" evidence="15">
    <location>
        <position position="962"/>
    </location>
    <ligand>
        <name>Mo-molybdopterin</name>
        <dbReference type="ChEBI" id="CHEBI:71302"/>
    </ligand>
    <ligandPart>
        <name>Mo</name>
        <dbReference type="ChEBI" id="CHEBI:28685"/>
    </ligandPart>
</feature>
<dbReference type="InterPro" id="IPR000674">
    <property type="entry name" value="Ald_Oxase/Xan_DH_a/b"/>
</dbReference>
<feature type="binding site" evidence="14">
    <location>
        <position position="263"/>
    </location>
    <ligand>
        <name>FAD</name>
        <dbReference type="ChEBI" id="CHEBI:57692"/>
    </ligand>
</feature>
<reference evidence="18" key="2">
    <citation type="submission" date="2025-09" db="UniProtKB">
        <authorList>
            <consortium name="Ensembl"/>
        </authorList>
    </citation>
    <scope>IDENTIFICATION</scope>
</reference>
<dbReference type="PROSITE" id="PS51085">
    <property type="entry name" value="2FE2S_FER_2"/>
    <property type="match status" value="1"/>
</dbReference>
<dbReference type="InterPro" id="IPR036010">
    <property type="entry name" value="2Fe-2S_ferredoxin-like_sf"/>
</dbReference>
<evidence type="ECO:0000256" key="14">
    <source>
        <dbReference type="PIRSR" id="PIRSR000127-2"/>
    </source>
</evidence>
<dbReference type="FunFam" id="3.10.20.30:FF:000012">
    <property type="entry name" value="Xanthine dehydrogenase/oxidase"/>
    <property type="match status" value="1"/>
</dbReference>
<evidence type="ECO:0000256" key="15">
    <source>
        <dbReference type="PIRSR" id="PIRSR000127-3"/>
    </source>
</evidence>
<dbReference type="Pfam" id="PF03450">
    <property type="entry name" value="CO_deh_flav_C"/>
    <property type="match status" value="1"/>
</dbReference>
<dbReference type="Gene3D" id="3.30.465.10">
    <property type="match status" value="1"/>
</dbReference>
<dbReference type="Proteomes" id="UP001108240">
    <property type="component" value="Unplaced"/>
</dbReference>
<dbReference type="GO" id="GO:0043546">
    <property type="term" value="F:molybdopterin cofactor binding"/>
    <property type="evidence" value="ECO:0007669"/>
    <property type="project" value="InterPro"/>
</dbReference>
<keyword evidence="10 15" id="KW-0411">Iron-sulfur</keyword>
<evidence type="ECO:0000256" key="2">
    <source>
        <dbReference type="ARBA" id="ARBA00006849"/>
    </source>
</evidence>
<organism evidence="18 19">
    <name type="scientific">Cyprinus carpio carpio</name>
    <dbReference type="NCBI Taxonomy" id="630221"/>
    <lineage>
        <taxon>Eukaryota</taxon>
        <taxon>Metazoa</taxon>
        <taxon>Chordata</taxon>
        <taxon>Craniata</taxon>
        <taxon>Vertebrata</taxon>
        <taxon>Euteleostomi</taxon>
        <taxon>Actinopterygii</taxon>
        <taxon>Neopterygii</taxon>
        <taxon>Teleostei</taxon>
        <taxon>Ostariophysi</taxon>
        <taxon>Cypriniformes</taxon>
        <taxon>Cyprinidae</taxon>
        <taxon>Cyprininae</taxon>
        <taxon>Cyprinus</taxon>
    </lineage>
</organism>
<evidence type="ECO:0000313" key="18">
    <source>
        <dbReference type="Ensembl" id="ENSCCRP00000125971.1"/>
    </source>
</evidence>
<dbReference type="Pfam" id="PF00941">
    <property type="entry name" value="FAD_binding_5"/>
    <property type="match status" value="1"/>
</dbReference>
<evidence type="ECO:0000256" key="8">
    <source>
        <dbReference type="ARBA" id="ARBA00023002"/>
    </source>
</evidence>
<feature type="active site" description="Proton acceptor" evidence="13">
    <location>
        <position position="1144"/>
    </location>
</feature>
<protein>
    <submittedName>
        <fullName evidence="18">Aldehyde oxidase 6</fullName>
    </submittedName>
</protein>
<dbReference type="InterPro" id="IPR001041">
    <property type="entry name" value="2Fe-2S_ferredoxin-type"/>
</dbReference>
<feature type="binding site" evidence="15">
    <location>
        <position position="84"/>
    </location>
    <ligand>
        <name>[2Fe-2S] cluster</name>
        <dbReference type="ChEBI" id="CHEBI:190135"/>
        <label>2</label>
    </ligand>
</feature>
<reference evidence="18" key="1">
    <citation type="submission" date="2025-08" db="UniProtKB">
        <authorList>
            <consortium name="Ensembl"/>
        </authorList>
    </citation>
    <scope>IDENTIFICATION</scope>
</reference>
<dbReference type="PANTHER" id="PTHR45444">
    <property type="entry name" value="XANTHINE DEHYDROGENASE"/>
    <property type="match status" value="1"/>
</dbReference>
<dbReference type="FunFam" id="3.30.365.10:FF:000003">
    <property type="entry name" value="Aldehyde oxidase 1"/>
    <property type="match status" value="1"/>
</dbReference>
<evidence type="ECO:0000256" key="4">
    <source>
        <dbReference type="ARBA" id="ARBA00022630"/>
    </source>
</evidence>
<dbReference type="InterPro" id="IPR022407">
    <property type="entry name" value="OxRdtase_Mopterin_BS"/>
</dbReference>
<feature type="binding site" evidence="15">
    <location>
        <position position="681"/>
    </location>
    <ligand>
        <name>Mo-molybdopterin</name>
        <dbReference type="ChEBI" id="CHEBI:71302"/>
    </ligand>
    <ligandPart>
        <name>Mo</name>
        <dbReference type="ChEBI" id="CHEBI:28685"/>
    </ligandPart>
</feature>
<keyword evidence="8" id="KW-0560">Oxidoreductase</keyword>
<feature type="binding site" evidence="15">
    <location>
        <position position="118"/>
    </location>
    <ligand>
        <name>[2Fe-2S] cluster</name>
        <dbReference type="ChEBI" id="CHEBI:190135"/>
        <label>2</label>
    </ligand>
</feature>
<evidence type="ECO:0000256" key="13">
    <source>
        <dbReference type="PIRSR" id="PIRSR000127-1"/>
    </source>
</evidence>
<dbReference type="InterPro" id="IPR006058">
    <property type="entry name" value="2Fe2S_fd_BS"/>
</dbReference>
<dbReference type="InterPro" id="IPR036683">
    <property type="entry name" value="CO_DH_flav_C_dom_sf"/>
</dbReference>
<feature type="binding site" evidence="15">
    <location>
        <position position="19"/>
    </location>
    <ligand>
        <name>[2Fe-2S] cluster</name>
        <dbReference type="ChEBI" id="CHEBI:190135"/>
        <label>1</label>
    </ligand>
</feature>
<dbReference type="SUPFAM" id="SSF56176">
    <property type="entry name" value="FAD-binding/transporter-associated domain-like"/>
    <property type="match status" value="1"/>
</dbReference>
<dbReference type="SUPFAM" id="SSF54292">
    <property type="entry name" value="2Fe-2S ferredoxin-like"/>
    <property type="match status" value="1"/>
</dbReference>
<dbReference type="PROSITE" id="PS00197">
    <property type="entry name" value="2FE2S_FER_1"/>
    <property type="match status" value="1"/>
</dbReference>
<dbReference type="InterPro" id="IPR012675">
    <property type="entry name" value="Beta-grasp_dom_sf"/>
</dbReference>
<dbReference type="SUPFAM" id="SSF55447">
    <property type="entry name" value="CO dehydrogenase flavoprotein C-terminal domain-like"/>
    <property type="match status" value="1"/>
</dbReference>
<dbReference type="SMART" id="SM01008">
    <property type="entry name" value="Ald_Xan_dh_C"/>
    <property type="match status" value="1"/>
</dbReference>
<dbReference type="SUPFAM" id="SSF47741">
    <property type="entry name" value="CO dehydrogenase ISP C-domain like"/>
    <property type="match status" value="1"/>
</dbReference>
<dbReference type="InterPro" id="IPR037165">
    <property type="entry name" value="AldOxase/xan_DH_Mopterin-bd_sf"/>
</dbReference>
<keyword evidence="19" id="KW-1185">Reference proteome</keyword>
<dbReference type="SUPFAM" id="SSF54665">
    <property type="entry name" value="CO dehydrogenase molybdoprotein N-domain-like"/>
    <property type="match status" value="1"/>
</dbReference>
<evidence type="ECO:0000259" key="17">
    <source>
        <dbReference type="PROSITE" id="PS51387"/>
    </source>
</evidence>
<evidence type="ECO:0000256" key="5">
    <source>
        <dbReference type="ARBA" id="ARBA00022714"/>
    </source>
</evidence>
<dbReference type="InterPro" id="IPR046867">
    <property type="entry name" value="AldOxase/xan_DH_MoCoBD2"/>
</dbReference>
<dbReference type="PROSITE" id="PS51387">
    <property type="entry name" value="FAD_PCMH"/>
    <property type="match status" value="1"/>
</dbReference>
<dbReference type="Pfam" id="PF01799">
    <property type="entry name" value="Fer2_2"/>
    <property type="match status" value="1"/>
</dbReference>
<keyword evidence="6 15" id="KW-0479">Metal-binding</keyword>
<dbReference type="InterPro" id="IPR036884">
    <property type="entry name" value="2Fe-2S-bd_dom_sf"/>
</dbReference>
<feature type="binding site" evidence="15">
    <location>
        <position position="795"/>
    </location>
    <ligand>
        <name>Mo-molybdopterin</name>
        <dbReference type="ChEBI" id="CHEBI:71302"/>
    </ligand>
    <ligandPart>
        <name>Mo</name>
        <dbReference type="ChEBI" id="CHEBI:28685"/>
    </ligandPart>
</feature>
<comment type="cofactor">
    <cofactor evidence="12">
        <name>[2Fe-2S] cluster</name>
        <dbReference type="ChEBI" id="CHEBI:190135"/>
    </cofactor>
</comment>
<evidence type="ECO:0000256" key="3">
    <source>
        <dbReference type="ARBA" id="ARBA00022505"/>
    </source>
</evidence>
<comment type="cofactor">
    <cofactor evidence="15">
        <name>[2Fe-2S] cluster</name>
        <dbReference type="ChEBI" id="CHEBI:190135"/>
    </cofactor>
    <text evidence="15">Binds 2 [2Fe-2S] clusters.</text>
</comment>
<dbReference type="GeneTree" id="ENSGT00950000183114"/>
<dbReference type="AlphaFoldDB" id="A0A9J7Z457"/>
<evidence type="ECO:0000256" key="9">
    <source>
        <dbReference type="ARBA" id="ARBA00023004"/>
    </source>
</evidence>
<feature type="binding site" evidence="15">
    <location>
        <position position="11"/>
    </location>
    <ligand>
        <name>[2Fe-2S] cluster</name>
        <dbReference type="ChEBI" id="CHEBI:190135"/>
        <label>1</label>
    </ligand>
</feature>
<feature type="binding site" evidence="15">
    <location>
        <position position="81"/>
    </location>
    <ligand>
        <name>[2Fe-2S] cluster</name>
        <dbReference type="ChEBI" id="CHEBI:190135"/>
        <label>2</label>
    </ligand>
</feature>
<dbReference type="FunFam" id="3.90.1170.50:FF:000001">
    <property type="entry name" value="Aldehyde oxidase 1"/>
    <property type="match status" value="1"/>
</dbReference>
<dbReference type="PANTHER" id="PTHR45444:SF3">
    <property type="entry name" value="XANTHINE DEHYDROGENASE"/>
    <property type="match status" value="1"/>
</dbReference>
<feature type="binding site" evidence="15">
    <location>
        <position position="16"/>
    </location>
    <ligand>
        <name>[2Fe-2S] cluster</name>
        <dbReference type="ChEBI" id="CHEBI:190135"/>
        <label>1</label>
    </ligand>
</feature>
<dbReference type="InterPro" id="IPR016166">
    <property type="entry name" value="FAD-bd_PCMH"/>
</dbReference>
<evidence type="ECO:0000256" key="11">
    <source>
        <dbReference type="ARBA" id="ARBA00023027"/>
    </source>
</evidence>
<evidence type="ECO:0000256" key="1">
    <source>
        <dbReference type="ARBA" id="ARBA00001974"/>
    </source>
</evidence>
<evidence type="ECO:0000313" key="19">
    <source>
        <dbReference type="Proteomes" id="UP001108240"/>
    </source>
</evidence>
<feature type="binding site" evidence="15">
    <location>
        <position position="650"/>
    </location>
    <ligand>
        <name>Mo-molybdopterin</name>
        <dbReference type="ChEBI" id="CHEBI:71302"/>
    </ligand>
    <ligandPart>
        <name>Mo</name>
        <dbReference type="ChEBI" id="CHEBI:28685"/>
    </ligandPart>
</feature>
<evidence type="ECO:0000259" key="16">
    <source>
        <dbReference type="PROSITE" id="PS51085"/>
    </source>
</evidence>
<dbReference type="InterPro" id="IPR016208">
    <property type="entry name" value="Ald_Oxase/xanthine_DH-like"/>
</dbReference>
<keyword evidence="9 15" id="KW-0408">Iron</keyword>
<feature type="binding site" evidence="15">
    <location>
        <position position="116"/>
    </location>
    <ligand>
        <name>[2Fe-2S] cluster</name>
        <dbReference type="ChEBI" id="CHEBI:190135"/>
        <label>2</label>
    </ligand>
</feature>
<dbReference type="Pfam" id="PF01315">
    <property type="entry name" value="Ald_Xan_dh_C"/>
    <property type="match status" value="1"/>
</dbReference>
<dbReference type="GO" id="GO:0005506">
    <property type="term" value="F:iron ion binding"/>
    <property type="evidence" value="ECO:0007669"/>
    <property type="project" value="InterPro"/>
</dbReference>
<keyword evidence="3 15" id="KW-0500">Molybdenum</keyword>
<keyword evidence="11" id="KW-0520">NAD</keyword>
<dbReference type="Ensembl" id="ENSCCRT00000182324.1">
    <property type="protein sequence ID" value="ENSCCRP00000125971.1"/>
    <property type="gene ID" value="ENSCCRG00000029718.2"/>
</dbReference>
<dbReference type="InterPro" id="IPR002888">
    <property type="entry name" value="2Fe-2S-bd"/>
</dbReference>
<dbReference type="Gene3D" id="3.30.365.10">
    <property type="entry name" value="Aldehyde oxidase/xanthine dehydrogenase, molybdopterin binding domain"/>
    <property type="match status" value="4"/>
</dbReference>
<dbReference type="PROSITE" id="PS00559">
    <property type="entry name" value="MOLYBDOPTERIN_EUK"/>
    <property type="match status" value="1"/>
</dbReference>
<evidence type="ECO:0000256" key="6">
    <source>
        <dbReference type="ARBA" id="ARBA00022723"/>
    </source>
</evidence>
<dbReference type="Gene3D" id="3.10.20.30">
    <property type="match status" value="1"/>
</dbReference>
<dbReference type="GO" id="GO:0071949">
    <property type="term" value="F:FAD binding"/>
    <property type="evidence" value="ECO:0007669"/>
    <property type="project" value="InterPro"/>
</dbReference>
<comment type="cofactor">
    <cofactor evidence="1 14">
        <name>FAD</name>
        <dbReference type="ChEBI" id="CHEBI:57692"/>
    </cofactor>
</comment>
<feature type="binding site" evidence="14">
    <location>
        <position position="325"/>
    </location>
    <ligand>
        <name>FAD</name>
        <dbReference type="ChEBI" id="CHEBI:57692"/>
    </ligand>
</feature>
<feature type="domain" description="FAD-binding PCMH-type" evidence="17">
    <location>
        <begin position="126"/>
        <end position="317"/>
    </location>
</feature>
<feature type="domain" description="2Fe-2S ferredoxin-type" evidence="16">
    <location>
        <begin position="1"/>
        <end position="59"/>
    </location>
</feature>
<dbReference type="Pfam" id="PF02738">
    <property type="entry name" value="MoCoBD_1"/>
    <property type="match status" value="1"/>
</dbReference>